<feature type="compositionally biased region" description="Polar residues" evidence="1">
    <location>
        <begin position="96"/>
        <end position="107"/>
    </location>
</feature>
<accession>A0A5C3KV27</accession>
<feature type="region of interest" description="Disordered" evidence="1">
    <location>
        <begin position="394"/>
        <end position="443"/>
    </location>
</feature>
<feature type="region of interest" description="Disordered" evidence="1">
    <location>
        <begin position="247"/>
        <end position="314"/>
    </location>
</feature>
<gene>
    <name evidence="2" type="ORF">FA15DRAFT_669833</name>
</gene>
<feature type="region of interest" description="Disordered" evidence="1">
    <location>
        <begin position="172"/>
        <end position="191"/>
    </location>
</feature>
<feature type="region of interest" description="Disordered" evidence="1">
    <location>
        <begin position="1"/>
        <end position="108"/>
    </location>
</feature>
<proteinExistence type="predicted"/>
<feature type="compositionally biased region" description="Acidic residues" evidence="1">
    <location>
        <begin position="69"/>
        <end position="83"/>
    </location>
</feature>
<feature type="compositionally biased region" description="Polar residues" evidence="1">
    <location>
        <begin position="260"/>
        <end position="281"/>
    </location>
</feature>
<evidence type="ECO:0000313" key="3">
    <source>
        <dbReference type="Proteomes" id="UP000307440"/>
    </source>
</evidence>
<feature type="compositionally biased region" description="Basic and acidic residues" evidence="1">
    <location>
        <begin position="300"/>
        <end position="311"/>
    </location>
</feature>
<evidence type="ECO:0000313" key="2">
    <source>
        <dbReference type="EMBL" id="TFK24187.1"/>
    </source>
</evidence>
<keyword evidence="3" id="KW-1185">Reference proteome</keyword>
<feature type="compositionally biased region" description="Polar residues" evidence="1">
    <location>
        <begin position="7"/>
        <end position="26"/>
    </location>
</feature>
<feature type="region of interest" description="Disordered" evidence="1">
    <location>
        <begin position="127"/>
        <end position="162"/>
    </location>
</feature>
<feature type="compositionally biased region" description="Low complexity" evidence="1">
    <location>
        <begin position="47"/>
        <end position="57"/>
    </location>
</feature>
<protein>
    <submittedName>
        <fullName evidence="2">Uncharacterized protein</fullName>
    </submittedName>
</protein>
<reference evidence="2 3" key="1">
    <citation type="journal article" date="2019" name="Nat. Ecol. Evol.">
        <title>Megaphylogeny resolves global patterns of mushroom evolution.</title>
        <authorList>
            <person name="Varga T."/>
            <person name="Krizsan K."/>
            <person name="Foldi C."/>
            <person name="Dima B."/>
            <person name="Sanchez-Garcia M."/>
            <person name="Sanchez-Ramirez S."/>
            <person name="Szollosi G.J."/>
            <person name="Szarkandi J.G."/>
            <person name="Papp V."/>
            <person name="Albert L."/>
            <person name="Andreopoulos W."/>
            <person name="Angelini C."/>
            <person name="Antonin V."/>
            <person name="Barry K.W."/>
            <person name="Bougher N.L."/>
            <person name="Buchanan P."/>
            <person name="Buyck B."/>
            <person name="Bense V."/>
            <person name="Catcheside P."/>
            <person name="Chovatia M."/>
            <person name="Cooper J."/>
            <person name="Damon W."/>
            <person name="Desjardin D."/>
            <person name="Finy P."/>
            <person name="Geml J."/>
            <person name="Haridas S."/>
            <person name="Hughes K."/>
            <person name="Justo A."/>
            <person name="Karasinski D."/>
            <person name="Kautmanova I."/>
            <person name="Kiss B."/>
            <person name="Kocsube S."/>
            <person name="Kotiranta H."/>
            <person name="LaButti K.M."/>
            <person name="Lechner B.E."/>
            <person name="Liimatainen K."/>
            <person name="Lipzen A."/>
            <person name="Lukacs Z."/>
            <person name="Mihaltcheva S."/>
            <person name="Morgado L.N."/>
            <person name="Niskanen T."/>
            <person name="Noordeloos M.E."/>
            <person name="Ohm R.A."/>
            <person name="Ortiz-Santana B."/>
            <person name="Ovrebo C."/>
            <person name="Racz N."/>
            <person name="Riley R."/>
            <person name="Savchenko A."/>
            <person name="Shiryaev A."/>
            <person name="Soop K."/>
            <person name="Spirin V."/>
            <person name="Szebenyi C."/>
            <person name="Tomsovsky M."/>
            <person name="Tulloss R.E."/>
            <person name="Uehling J."/>
            <person name="Grigoriev I.V."/>
            <person name="Vagvolgyi C."/>
            <person name="Papp T."/>
            <person name="Martin F.M."/>
            <person name="Miettinen O."/>
            <person name="Hibbett D.S."/>
            <person name="Nagy L.G."/>
        </authorList>
    </citation>
    <scope>NUCLEOTIDE SEQUENCE [LARGE SCALE GENOMIC DNA]</scope>
    <source>
        <strain evidence="2 3">CBS 121175</strain>
    </source>
</reference>
<dbReference type="Proteomes" id="UP000307440">
    <property type="component" value="Unassembled WGS sequence"/>
</dbReference>
<organism evidence="2 3">
    <name type="scientific">Coprinopsis marcescibilis</name>
    <name type="common">Agaric fungus</name>
    <name type="synonym">Psathyrella marcescibilis</name>
    <dbReference type="NCBI Taxonomy" id="230819"/>
    <lineage>
        <taxon>Eukaryota</taxon>
        <taxon>Fungi</taxon>
        <taxon>Dikarya</taxon>
        <taxon>Basidiomycota</taxon>
        <taxon>Agaricomycotina</taxon>
        <taxon>Agaricomycetes</taxon>
        <taxon>Agaricomycetidae</taxon>
        <taxon>Agaricales</taxon>
        <taxon>Agaricineae</taxon>
        <taxon>Psathyrellaceae</taxon>
        <taxon>Coprinopsis</taxon>
    </lineage>
</organism>
<dbReference type="EMBL" id="ML210205">
    <property type="protein sequence ID" value="TFK24187.1"/>
    <property type="molecule type" value="Genomic_DNA"/>
</dbReference>
<evidence type="ECO:0000256" key="1">
    <source>
        <dbReference type="SAM" id="MobiDB-lite"/>
    </source>
</evidence>
<sequence length="443" mass="46830">MDYMRYQYNSAPTGPNITPGTSSDTNAPEPAGIARRSRTTRRANPQSHSSHSGHSSSLAPQFQVHNPDDHEDFEEVPAYEEMDSATGVAAPGHGSSAPTPFNGSNGAVSEKARMAAHYANQAAMPGPPIPYSNAPTGPSATPYSNAPTGPSATPAPGPRVEHTISAASSSLQGVDPLANQPPAPTPSLYNVPRATETQNHTSTPIPTPFASTFHFNRTEAPIPHHSTGDSTLSSNSSPFTIISRAQNPPAAAPIPHHSTGDSTQTSNSSPFTIISRAQNGNLAPPSNPPALRHVKSTPKLRSDKGKFKMDPEPFNPLELYSRSVISHLRPGQGPTLANKTSHSSLHAELKEQEAREERMSTTSHNGGYGLESQEQRLSDVGSNEYGYGIQAAPSEKTWAGDSGGYSSQPLARNFTMSRPPPTYQESSTMCSSAAGDNKGGWRG</sequence>
<feature type="compositionally biased region" description="Polar residues" evidence="1">
    <location>
        <begin position="404"/>
        <end position="416"/>
    </location>
</feature>
<name>A0A5C3KV27_COPMA</name>
<feature type="compositionally biased region" description="Polar residues" evidence="1">
    <location>
        <begin position="133"/>
        <end position="145"/>
    </location>
</feature>
<dbReference type="AlphaFoldDB" id="A0A5C3KV27"/>